<sequence length="293" mass="29599">MAAEARRLTAVELRTLSDVGGFFVLPTAPPAPGTYVPLADAYAAPAAPVATAATRRDPAAPALPPAVPATAPVPAAPAAGPKGGGGVPPLVARVARVAERLGAPEYRVAASIAQLGLAARLWSVTLGSAALYGVVPDVTPASLHWDPARSTPEDLWWAGTATRPGTPAALREVVQDGHLVPLGEALRAAGPVSARLLWGNAGSALGGAVRELTGWARRHGRPEVAGRAAELAAGLLDHPDLGGVLDGPALRRRTCCLYYRCPGGGLCGDCVFDRPPRRTAAGGPGLAAGRSAP</sequence>
<evidence type="ECO:0000259" key="1">
    <source>
        <dbReference type="Pfam" id="PF11575"/>
    </source>
</evidence>
<dbReference type="InterPro" id="IPR024726">
    <property type="entry name" value="FhuF_C"/>
</dbReference>
<dbReference type="RefSeq" id="WP_257375537.1">
    <property type="nucleotide sequence ID" value="NZ_CP102332.1"/>
</dbReference>
<proteinExistence type="predicted"/>
<protein>
    <submittedName>
        <fullName evidence="2">(2Fe-2S)-binding protein</fullName>
    </submittedName>
</protein>
<organism evidence="2 3">
    <name type="scientific">Streptomyces changanensis</name>
    <dbReference type="NCBI Taxonomy" id="2964669"/>
    <lineage>
        <taxon>Bacteria</taxon>
        <taxon>Bacillati</taxon>
        <taxon>Actinomycetota</taxon>
        <taxon>Actinomycetes</taxon>
        <taxon>Kitasatosporales</taxon>
        <taxon>Streptomycetaceae</taxon>
        <taxon>Streptomyces</taxon>
    </lineage>
</organism>
<name>A0ABY5NDL9_9ACTN</name>
<gene>
    <name evidence="2" type="ORF">NRO40_27070</name>
</gene>
<reference evidence="2" key="1">
    <citation type="submission" date="2022-08" db="EMBL/GenBank/DDBJ databases">
        <title>Streptomyces changanensis sp. nov., an actinomycete isolated from soil.</title>
        <authorList>
            <person name="Wu H."/>
            <person name="Han L."/>
        </authorList>
    </citation>
    <scope>NUCLEOTIDE SEQUENCE</scope>
    <source>
        <strain evidence="2">HL-66</strain>
    </source>
</reference>
<dbReference type="Pfam" id="PF11575">
    <property type="entry name" value="FhuF_C"/>
    <property type="match status" value="1"/>
</dbReference>
<accession>A0ABY5NDL9</accession>
<feature type="domain" description="Ferric siderophore reductase C-terminal" evidence="1">
    <location>
        <begin position="252"/>
        <end position="271"/>
    </location>
</feature>
<dbReference type="Proteomes" id="UP001060150">
    <property type="component" value="Chromosome"/>
</dbReference>
<dbReference type="EMBL" id="CP102332">
    <property type="protein sequence ID" value="UUS34127.1"/>
    <property type="molecule type" value="Genomic_DNA"/>
</dbReference>
<evidence type="ECO:0000313" key="3">
    <source>
        <dbReference type="Proteomes" id="UP001060150"/>
    </source>
</evidence>
<evidence type="ECO:0000313" key="2">
    <source>
        <dbReference type="EMBL" id="UUS34127.1"/>
    </source>
</evidence>
<keyword evidence="3" id="KW-1185">Reference proteome</keyword>